<dbReference type="Gene3D" id="1.20.120.730">
    <property type="entry name" value="Sec23/Sec24 helical domain"/>
    <property type="match status" value="1"/>
</dbReference>
<sequence>MSSSLAMKDRFQESERKFGIRFNWNVLASTRLEESRLVCPTGCLYRPFFDADLPAPNGTKPEIMKVTGFPEKCSHCGTLLNRYSGVDKLNAMWRCNMCNSKNFFAGHGNESRRANEDSDIQGSHNGFEVIEYHLPDEITDSLDQDLAFAYIFIIDRYENIDNADKSKSSFRSLVQSIESALQRLPDGCLVGIISFDEAVYLHQPLDHNTTIEVSATDIMKEGTSAGKGSQWFDFNLIGVIYRKLGLTGVVADKWQNSQHLIKNLLIKLDSASRMTVIRELNDLKPKLTRNFKPVRVTGLAILVTSVLLSVSYKNFIGKSILFTSGPCTVDPGRVHSLSAKSPMRSHNAMNDIENVYTPEALKFYTAMAYVANGYSFKDAFDVITTSSKKITDILQPKERPRWSFDLFACSLDQSGIFEMKPLAQNTTGQIFLSETFFDVQFKEMLLKSIFNVLEKKYAFRGNLSVFTSDHLKVSRLISSGCNVASTFQSEKSSDKHSDFISDIVDRFDSTMKKREFTNNLSLNFLDSADTVAVFFHLNTYGSTSQVSTSSPKDAYIQFQIKYLDMSTRSWKIRQTTIQMATTMKILSFLRGSAGGDLKLVNETSHLMKERRLLESFDQKTWLILLVRLLLEKADTNIGYTDFKSIIGIFDNSVAQLIQRFKKPLKGPSHFHSIHFKTSTEDDNLLFHENFNELITYAFQIRRNPDLFSIFNTSPDETAFHHSWFLRADPNSSNLIMRPRLYLLGQTGNVEQEFPLETKYVIGKYGCFFILDCFFHIIIYKAFDPATGIGKLSLHHSRNERSNDEDLDIPMKFLSNHLSCYNRSLTPKVIISQTNHAQSRYLFSRLASEDPFEQVPQTGNSGHNSILKSLRNLFVSNSSDLTEHEQSVDRYYQYIYSLVQKFESE</sequence>
<dbReference type="Proteomes" id="UP000005222">
    <property type="component" value="Chromosome A"/>
</dbReference>
<dbReference type="InParanoid" id="G8YTZ4"/>
<dbReference type="GO" id="GO:0030127">
    <property type="term" value="C:COPII vesicle coat"/>
    <property type="evidence" value="ECO:0007669"/>
    <property type="project" value="InterPro"/>
</dbReference>
<dbReference type="InterPro" id="IPR036465">
    <property type="entry name" value="vWFA_dom_sf"/>
</dbReference>
<keyword evidence="14" id="KW-0333">Golgi apparatus</keyword>
<keyword evidence="4 14" id="KW-0813">Transport</keyword>
<comment type="subcellular location">
    <subcellularLocation>
        <location evidence="14">Cytoplasm</location>
    </subcellularLocation>
    <subcellularLocation>
        <location evidence="1 14">Cytoplasmic vesicle</location>
        <location evidence="1 14">COPII-coated vesicle membrane</location>
        <topology evidence="1 14">Peripheral membrane protein</topology>
        <orientation evidence="1 14">Cytoplasmic side</orientation>
    </subcellularLocation>
    <subcellularLocation>
        <location evidence="2 14">Endoplasmic reticulum membrane</location>
        <topology evidence="2 14">Peripheral membrane protein</topology>
        <orientation evidence="2 14">Cytoplasmic side</orientation>
    </subcellularLocation>
    <subcellularLocation>
        <location evidence="14">Golgi apparatus membrane</location>
        <topology evidence="14">Peripheral membrane protein</topology>
        <orientation evidence="14">Cytoplasmic side</orientation>
    </subcellularLocation>
</comment>
<dbReference type="EMBL" id="FO082059">
    <property type="protein sequence ID" value="CCE72834.1"/>
    <property type="molecule type" value="Genomic_DNA"/>
</dbReference>
<comment type="function">
    <text evidence="13 14">Component of the coat protein complex II (COPII) which promotes the formation of transport vesicles from the endoplasmic reticulum (ER). The coat has two main functions, the physical deformation of the endoplasmic reticulum membrane into vesicles and the selection of cargo molecules.</text>
</comment>
<dbReference type="Pfam" id="PF04811">
    <property type="entry name" value="Sec23_trunk"/>
    <property type="match status" value="1"/>
</dbReference>
<dbReference type="GO" id="GO:0000139">
    <property type="term" value="C:Golgi membrane"/>
    <property type="evidence" value="ECO:0007669"/>
    <property type="project" value="UniProtKB-SubCell"/>
</dbReference>
<evidence type="ECO:0000256" key="5">
    <source>
        <dbReference type="ARBA" id="ARBA00022490"/>
    </source>
</evidence>
<organism evidence="19 20">
    <name type="scientific">Pichia sorbitophila (strain ATCC MYA-4447 / BCRC 22081 / CBS 7064 / NBRC 10061 / NRRL Y-12695)</name>
    <name type="common">Hybrid yeast</name>
    <dbReference type="NCBI Taxonomy" id="559304"/>
    <lineage>
        <taxon>Eukaryota</taxon>
        <taxon>Fungi</taxon>
        <taxon>Dikarya</taxon>
        <taxon>Ascomycota</taxon>
        <taxon>Saccharomycotina</taxon>
        <taxon>Pichiomycetes</taxon>
        <taxon>Debaryomycetaceae</taxon>
        <taxon>Millerozyma</taxon>
    </lineage>
</organism>
<keyword evidence="8 14" id="KW-0862">Zinc</keyword>
<dbReference type="SUPFAM" id="SSF81995">
    <property type="entry name" value="beta-sandwich domain of Sec23/24"/>
    <property type="match status" value="1"/>
</dbReference>
<evidence type="ECO:0000259" key="16">
    <source>
        <dbReference type="Pfam" id="PF04811"/>
    </source>
</evidence>
<dbReference type="GO" id="GO:0005789">
    <property type="term" value="C:endoplasmic reticulum membrane"/>
    <property type="evidence" value="ECO:0007669"/>
    <property type="project" value="UniProtKB-SubCell"/>
</dbReference>
<dbReference type="InterPro" id="IPR036175">
    <property type="entry name" value="Sec23/24_helical_dom_sf"/>
</dbReference>
<evidence type="ECO:0000256" key="10">
    <source>
        <dbReference type="ARBA" id="ARBA00022927"/>
    </source>
</evidence>
<keyword evidence="11 14" id="KW-0472">Membrane</keyword>
<evidence type="ECO:0000313" key="20">
    <source>
        <dbReference type="Proteomes" id="UP000005222"/>
    </source>
</evidence>
<evidence type="ECO:0000256" key="11">
    <source>
        <dbReference type="ARBA" id="ARBA00023136"/>
    </source>
</evidence>
<dbReference type="GO" id="GO:0090110">
    <property type="term" value="P:COPII-coated vesicle cargo loading"/>
    <property type="evidence" value="ECO:0007669"/>
    <property type="project" value="TreeGrafter"/>
</dbReference>
<evidence type="ECO:0000313" key="19">
    <source>
        <dbReference type="EMBL" id="CCE73395.1"/>
    </source>
</evidence>
<keyword evidence="9 14" id="KW-0931">ER-Golgi transport</keyword>
<dbReference type="HOGENOM" id="CLU_333436_0_0_1"/>
<dbReference type="InterPro" id="IPR006900">
    <property type="entry name" value="Sec23/24_helical_dom"/>
</dbReference>
<dbReference type="Gene3D" id="2.60.40.1670">
    <property type="entry name" value="beta-sandwich domain of Sec23/24"/>
    <property type="match status" value="2"/>
</dbReference>
<dbReference type="InterPro" id="IPR037364">
    <property type="entry name" value="Sec23"/>
</dbReference>
<dbReference type="OMA" id="HYIYSIM"/>
<keyword evidence="10 14" id="KW-0653">Protein transport</keyword>
<reference evidence="20" key="2">
    <citation type="journal article" date="2012" name="G3 (Bethesda)">
        <title>Pichia sorbitophila, an interspecies yeast hybrid reveals early steps of genome resolution following polyploidization.</title>
        <authorList>
            <person name="Leh Louis V."/>
            <person name="Despons L."/>
            <person name="Friedrich A."/>
            <person name="Martin T."/>
            <person name="Durrens P."/>
            <person name="Casaregola S."/>
            <person name="Neuveglise C."/>
            <person name="Fairhead C."/>
            <person name="Marck C."/>
            <person name="Cruz J.A."/>
            <person name="Straub M.L."/>
            <person name="Kugler V."/>
            <person name="Sacerdot C."/>
            <person name="Uzunov Z."/>
            <person name="Thierry A."/>
            <person name="Weiss S."/>
            <person name="Bleykasten C."/>
            <person name="De Montigny J."/>
            <person name="Jacques N."/>
            <person name="Jung P."/>
            <person name="Lemaire M."/>
            <person name="Mallet S."/>
            <person name="Morel G."/>
            <person name="Richard G.F."/>
            <person name="Sarkar A."/>
            <person name="Savel G."/>
            <person name="Schacherer J."/>
            <person name="Seret M.L."/>
            <person name="Talla E."/>
            <person name="Samson G."/>
            <person name="Jubin C."/>
            <person name="Poulain J."/>
            <person name="Vacherie B."/>
            <person name="Barbe V."/>
            <person name="Pelletier E."/>
            <person name="Sherman D.J."/>
            <person name="Westhof E."/>
            <person name="Weissenbach J."/>
            <person name="Baret P.V."/>
            <person name="Wincker P."/>
            <person name="Gaillardin C."/>
            <person name="Dujon B."/>
            <person name="Souciet J.L."/>
        </authorList>
    </citation>
    <scope>NUCLEOTIDE SEQUENCE [LARGE SCALE GENOMIC DNA]</scope>
    <source>
        <strain evidence="20">ATCC MYA-4447 / BCRC 22081 / CBS 7064 / NBRC 10061 / NRRL Y-12695</strain>
    </source>
</reference>
<gene>
    <name evidence="19" type="primary">Piso0_000431</name>
    <name evidence="18" type="ORF">GNLVRS01_PISO0A09196g</name>
    <name evidence="19" type="ORF">GNLVRS01_PISO0B09263g</name>
</gene>
<dbReference type="Pfam" id="PF04815">
    <property type="entry name" value="Sec23_helical"/>
    <property type="match status" value="1"/>
</dbReference>
<dbReference type="Proteomes" id="UP000005222">
    <property type="component" value="Chromosome B"/>
</dbReference>
<dbReference type="GO" id="GO:0008270">
    <property type="term" value="F:zinc ion binding"/>
    <property type="evidence" value="ECO:0007669"/>
    <property type="project" value="InterPro"/>
</dbReference>
<dbReference type="Pfam" id="PF04810">
    <property type="entry name" value="zf-Sec23_Sec24"/>
    <property type="match status" value="1"/>
</dbReference>
<dbReference type="SUPFAM" id="SSF82919">
    <property type="entry name" value="Zn-finger domain of Sec23/24"/>
    <property type="match status" value="1"/>
</dbReference>
<dbReference type="SUPFAM" id="SSF53300">
    <property type="entry name" value="vWA-like"/>
    <property type="match status" value="1"/>
</dbReference>
<dbReference type="GO" id="GO:0006886">
    <property type="term" value="P:intracellular protein transport"/>
    <property type="evidence" value="ECO:0007669"/>
    <property type="project" value="InterPro"/>
</dbReference>
<evidence type="ECO:0000259" key="15">
    <source>
        <dbReference type="Pfam" id="PF04810"/>
    </source>
</evidence>
<evidence type="ECO:0000256" key="14">
    <source>
        <dbReference type="RuleBase" id="RU365030"/>
    </source>
</evidence>
<evidence type="ECO:0000256" key="13">
    <source>
        <dbReference type="ARBA" id="ARBA00025471"/>
    </source>
</evidence>
<dbReference type="InterPro" id="IPR036180">
    <property type="entry name" value="Gelsolin-like_dom_sf"/>
</dbReference>
<dbReference type="AlphaFoldDB" id="G8YTZ4"/>
<evidence type="ECO:0000313" key="18">
    <source>
        <dbReference type="EMBL" id="CCE72834.1"/>
    </source>
</evidence>
<dbReference type="Gene3D" id="3.40.50.410">
    <property type="entry name" value="von Willebrand factor, type A domain"/>
    <property type="match status" value="1"/>
</dbReference>
<name>G8YTZ4_PICSO</name>
<dbReference type="EMBL" id="FO082058">
    <property type="protein sequence ID" value="CCE73395.1"/>
    <property type="molecule type" value="Genomic_DNA"/>
</dbReference>
<dbReference type="InterPro" id="IPR006895">
    <property type="entry name" value="Znf_Sec23_Sec24"/>
</dbReference>
<protein>
    <recommendedName>
        <fullName evidence="14">Protein transport protein SEC23</fullName>
    </recommendedName>
</protein>
<feature type="domain" description="Zinc finger Sec23/Sec24-type" evidence="15">
    <location>
        <begin position="72"/>
        <end position="105"/>
    </location>
</feature>
<dbReference type="SUPFAM" id="SSF82754">
    <property type="entry name" value="C-terminal, gelsolin-like domain of Sec23/24"/>
    <property type="match status" value="1"/>
</dbReference>
<reference evidence="19" key="1">
    <citation type="submission" date="2011-10" db="EMBL/GenBank/DDBJ databases">
        <authorList>
            <person name="Genoscope - CEA"/>
        </authorList>
    </citation>
    <scope>NUCLEOTIDE SEQUENCE</scope>
    <source>
        <strain evidence="19">CBS 7064</strain>
    </source>
</reference>
<dbReference type="STRING" id="559304.G8YTZ4"/>
<evidence type="ECO:0000259" key="17">
    <source>
        <dbReference type="Pfam" id="PF04815"/>
    </source>
</evidence>
<dbReference type="PANTHER" id="PTHR11141">
    <property type="entry name" value="PROTEIN TRANSPORT PROTEIN SEC23"/>
    <property type="match status" value="1"/>
</dbReference>
<dbReference type="InterPro" id="IPR006896">
    <property type="entry name" value="Sec23/24_trunk_dom"/>
</dbReference>
<dbReference type="InterPro" id="IPR036174">
    <property type="entry name" value="Znf_Sec23_Sec24_sf"/>
</dbReference>
<keyword evidence="7 14" id="KW-0256">Endoplasmic reticulum</keyword>
<evidence type="ECO:0000256" key="3">
    <source>
        <dbReference type="ARBA" id="ARBA00009210"/>
    </source>
</evidence>
<feature type="domain" description="Sec23/Sec24 helical" evidence="17">
    <location>
        <begin position="617"/>
        <end position="732"/>
    </location>
</feature>
<evidence type="ECO:0000256" key="12">
    <source>
        <dbReference type="ARBA" id="ARBA00023329"/>
    </source>
</evidence>
<accession>G8YTZ4</accession>
<evidence type="ECO:0000256" key="6">
    <source>
        <dbReference type="ARBA" id="ARBA00022723"/>
    </source>
</evidence>
<keyword evidence="20" id="KW-1185">Reference proteome</keyword>
<evidence type="ECO:0000256" key="2">
    <source>
        <dbReference type="ARBA" id="ARBA00004397"/>
    </source>
</evidence>
<keyword evidence="5 14" id="KW-0963">Cytoplasm</keyword>
<dbReference type="PANTHER" id="PTHR11141:SF0">
    <property type="entry name" value="PROTEIN TRANSPORT PROTEIN SEC23"/>
    <property type="match status" value="1"/>
</dbReference>
<evidence type="ECO:0000256" key="9">
    <source>
        <dbReference type="ARBA" id="ARBA00022892"/>
    </source>
</evidence>
<dbReference type="GO" id="GO:0070971">
    <property type="term" value="C:endoplasmic reticulum exit site"/>
    <property type="evidence" value="ECO:0007669"/>
    <property type="project" value="TreeGrafter"/>
</dbReference>
<evidence type="ECO:0000256" key="1">
    <source>
        <dbReference type="ARBA" id="ARBA00004299"/>
    </source>
</evidence>
<keyword evidence="6 14" id="KW-0479">Metal-binding</keyword>
<keyword evidence="12 14" id="KW-0968">Cytoplasmic vesicle</keyword>
<comment type="similarity">
    <text evidence="3 14">Belongs to the SEC23/SEC24 family. SEC23 subfamily.</text>
</comment>
<dbReference type="OrthoDB" id="4093209at2759"/>
<evidence type="ECO:0000256" key="4">
    <source>
        <dbReference type="ARBA" id="ARBA00022448"/>
    </source>
</evidence>
<evidence type="ECO:0000256" key="8">
    <source>
        <dbReference type="ARBA" id="ARBA00022833"/>
    </source>
</evidence>
<proteinExistence type="inferred from homology"/>
<dbReference type="GO" id="GO:0005096">
    <property type="term" value="F:GTPase activator activity"/>
    <property type="evidence" value="ECO:0007669"/>
    <property type="project" value="TreeGrafter"/>
</dbReference>
<feature type="domain" description="Sec23/Sec24 trunk" evidence="16">
    <location>
        <begin position="149"/>
        <end position="369"/>
    </location>
</feature>
<evidence type="ECO:0000256" key="7">
    <source>
        <dbReference type="ARBA" id="ARBA00022824"/>
    </source>
</evidence>
<dbReference type="SUPFAM" id="SSF81811">
    <property type="entry name" value="Helical domain of Sec23/24"/>
    <property type="match status" value="1"/>
</dbReference>
<dbReference type="eggNOG" id="KOG1986">
    <property type="taxonomic scope" value="Eukaryota"/>
</dbReference>